<keyword evidence="2 9" id="KW-0378">Hydrolase</keyword>
<name>A0A212J8H7_9FIRM</name>
<evidence type="ECO:0000256" key="4">
    <source>
        <dbReference type="ARBA" id="ARBA00023277"/>
    </source>
</evidence>
<dbReference type="GO" id="GO:0008422">
    <property type="term" value="F:beta-glucosidase activity"/>
    <property type="evidence" value="ECO:0007669"/>
    <property type="project" value="UniProtKB-EC"/>
</dbReference>
<dbReference type="InterPro" id="IPR017736">
    <property type="entry name" value="Glyco_hydro_1_beta-glucosidase"/>
</dbReference>
<evidence type="ECO:0000256" key="1">
    <source>
        <dbReference type="ARBA" id="ARBA00010838"/>
    </source>
</evidence>
<dbReference type="EC" id="3.2.1.21" evidence="9"/>
<evidence type="ECO:0000256" key="5">
    <source>
        <dbReference type="ARBA" id="ARBA00023295"/>
    </source>
</evidence>
<feature type="binding site" evidence="8">
    <location>
        <position position="162"/>
    </location>
    <ligand>
        <name>substrate</name>
    </ligand>
</feature>
<comment type="similarity">
    <text evidence="1 9">Belongs to the glycosyl hydrolase 1 family.</text>
</comment>
<dbReference type="AlphaFoldDB" id="A0A212J8H7"/>
<dbReference type="SUPFAM" id="SSF51445">
    <property type="entry name" value="(Trans)glycosidases"/>
    <property type="match status" value="1"/>
</dbReference>
<keyword evidence="6" id="KW-0624">Polysaccharide degradation</keyword>
<feature type="active site" description="Proton donor" evidence="7">
    <location>
        <position position="163"/>
    </location>
</feature>
<dbReference type="Pfam" id="PF00232">
    <property type="entry name" value="Glyco_hydro_1"/>
    <property type="match status" value="1"/>
</dbReference>
<evidence type="ECO:0000256" key="2">
    <source>
        <dbReference type="ARBA" id="ARBA00022801"/>
    </source>
</evidence>
<dbReference type="PANTHER" id="PTHR10353">
    <property type="entry name" value="GLYCOSYL HYDROLASE"/>
    <property type="match status" value="1"/>
</dbReference>
<evidence type="ECO:0000313" key="10">
    <source>
        <dbReference type="EMBL" id="SBV95719.1"/>
    </source>
</evidence>
<dbReference type="EMBL" id="FLUN01000001">
    <property type="protein sequence ID" value="SBV95719.1"/>
    <property type="molecule type" value="Genomic_DNA"/>
</dbReference>
<dbReference type="InterPro" id="IPR017853">
    <property type="entry name" value="GH"/>
</dbReference>
<accession>A0A212J8H7</accession>
<organism evidence="10">
    <name type="scientific">uncultured Eubacteriales bacterium</name>
    <dbReference type="NCBI Taxonomy" id="172733"/>
    <lineage>
        <taxon>Bacteria</taxon>
        <taxon>Bacillati</taxon>
        <taxon>Bacillota</taxon>
        <taxon>Clostridia</taxon>
        <taxon>Eubacteriales</taxon>
        <taxon>environmental samples</taxon>
    </lineage>
</organism>
<keyword evidence="5 9" id="KW-0326">Glycosidase</keyword>
<sequence>MSFPKDFVWGAASSAYQTEGFSREDGGGASIWDSFSHTPGKISEGDSGDLACDGYHRYREDLALLAGLGLSAYRFSVSWARVDPEGNGNWNEKGLDYYERVVDTCLELGVAPWVTLYHWELPQALEDKGGWTSRDTAEAFARYAEHVAKRLRGKAAGWFTLNEPQCSCYLGYGTGQHAPGKCLPPEEVFRCFHHQNLAHGLAFRAVKAADPGVGVGVAPTGRICYPASETRSDIEAARRAMFDCTSDWAFTYPIVLDPVCLGSYPEGLPARYAEGLPARDMEIVHTVPDFLGLNIYNGREIRAGAAGEYEYLSRPAGYPRTALKWPITPEVLRWGPRLLHDRYGLPAYISETGVGCNDKLFLDGAVHDPDRIDFLHRYLSELRRGVEEGSGVRGCFHWSLTDNFEWHNGYGERFGLVYVDYPTQRRIPKDSAAWYASLAASNGENL</sequence>
<dbReference type="InterPro" id="IPR001360">
    <property type="entry name" value="Glyco_hydro_1"/>
</dbReference>
<feature type="binding site" evidence="8">
    <location>
        <position position="296"/>
    </location>
    <ligand>
        <name>substrate</name>
    </ligand>
</feature>
<comment type="catalytic activity">
    <reaction evidence="9">
        <text>Hydrolysis of terminal, non-reducing beta-D-glucosyl residues with release of beta-D-glucose.</text>
        <dbReference type="EC" id="3.2.1.21"/>
    </reaction>
</comment>
<feature type="binding site" evidence="8">
    <location>
        <begin position="405"/>
        <end position="406"/>
    </location>
    <ligand>
        <name>substrate</name>
    </ligand>
</feature>
<evidence type="ECO:0000256" key="9">
    <source>
        <dbReference type="RuleBase" id="RU361175"/>
    </source>
</evidence>
<feature type="binding site" evidence="8">
    <location>
        <position position="118"/>
    </location>
    <ligand>
        <name>substrate</name>
    </ligand>
</feature>
<feature type="binding site" evidence="8">
    <location>
        <position position="398"/>
    </location>
    <ligand>
        <name>substrate</name>
    </ligand>
</feature>
<dbReference type="GO" id="GO:0030245">
    <property type="term" value="P:cellulose catabolic process"/>
    <property type="evidence" value="ECO:0007669"/>
    <property type="project" value="UniProtKB-KW"/>
</dbReference>
<dbReference type="GO" id="GO:0005829">
    <property type="term" value="C:cytosol"/>
    <property type="evidence" value="ECO:0007669"/>
    <property type="project" value="TreeGrafter"/>
</dbReference>
<evidence type="ECO:0000256" key="8">
    <source>
        <dbReference type="PIRSR" id="PIRSR617736-2"/>
    </source>
</evidence>
<evidence type="ECO:0000256" key="3">
    <source>
        <dbReference type="ARBA" id="ARBA00023001"/>
    </source>
</evidence>
<evidence type="ECO:0000256" key="6">
    <source>
        <dbReference type="ARBA" id="ARBA00023326"/>
    </source>
</evidence>
<feature type="active site" description="Nucleophile" evidence="7">
    <location>
        <position position="351"/>
    </location>
</feature>
<dbReference type="FunFam" id="3.20.20.80:FF:000004">
    <property type="entry name" value="Beta-glucosidase 6-phospho-beta-glucosidase"/>
    <property type="match status" value="1"/>
</dbReference>
<dbReference type="PRINTS" id="PR00131">
    <property type="entry name" value="GLHYDRLASE1"/>
</dbReference>
<keyword evidence="3" id="KW-0136">Cellulose degradation</keyword>
<dbReference type="NCBIfam" id="TIGR03356">
    <property type="entry name" value="BGL"/>
    <property type="match status" value="1"/>
</dbReference>
<evidence type="ECO:0000256" key="7">
    <source>
        <dbReference type="PIRSR" id="PIRSR617736-1"/>
    </source>
</evidence>
<proteinExistence type="inferred from homology"/>
<dbReference type="PANTHER" id="PTHR10353:SF36">
    <property type="entry name" value="LP05116P"/>
    <property type="match status" value="1"/>
</dbReference>
<gene>
    <name evidence="10" type="primary">bglA</name>
    <name evidence="10" type="ORF">KL86CLO1_10683</name>
</gene>
<dbReference type="Gene3D" id="3.20.20.80">
    <property type="entry name" value="Glycosidases"/>
    <property type="match status" value="1"/>
</dbReference>
<keyword evidence="4" id="KW-0119">Carbohydrate metabolism</keyword>
<protein>
    <recommendedName>
        <fullName evidence="9">Beta-glucosidase</fullName>
        <ecNumber evidence="9">3.2.1.21</ecNumber>
    </recommendedName>
</protein>
<reference evidence="10" key="1">
    <citation type="submission" date="2016-04" db="EMBL/GenBank/DDBJ databases">
        <authorList>
            <person name="Evans L.H."/>
            <person name="Alamgir A."/>
            <person name="Owens N."/>
            <person name="Weber N.D."/>
            <person name="Virtaneva K."/>
            <person name="Barbian K."/>
            <person name="Babar A."/>
            <person name="Rosenke K."/>
        </authorList>
    </citation>
    <scope>NUCLEOTIDE SEQUENCE</scope>
    <source>
        <strain evidence="10">86</strain>
    </source>
</reference>
<feature type="binding site" evidence="8">
    <location>
        <position position="17"/>
    </location>
    <ligand>
        <name>substrate</name>
    </ligand>
</feature>